<reference evidence="10" key="1">
    <citation type="journal article" date="2018" name="Nat. Plants">
        <title>Whole-genome landscape of Medicago truncatula symbiotic genes.</title>
        <authorList>
            <person name="Pecrix Y."/>
            <person name="Staton S.E."/>
            <person name="Sallet E."/>
            <person name="Lelandais-Briere C."/>
            <person name="Moreau S."/>
            <person name="Carrere S."/>
            <person name="Blein T."/>
            <person name="Jardinaud M.F."/>
            <person name="Latrasse D."/>
            <person name="Zouine M."/>
            <person name="Zahm M."/>
            <person name="Kreplak J."/>
            <person name="Mayjonade B."/>
            <person name="Satge C."/>
            <person name="Perez M."/>
            <person name="Cauet S."/>
            <person name="Marande W."/>
            <person name="Chantry-Darmon C."/>
            <person name="Lopez-Roques C."/>
            <person name="Bouchez O."/>
            <person name="Berard A."/>
            <person name="Debelle F."/>
            <person name="Munos S."/>
            <person name="Bendahmane A."/>
            <person name="Berges H."/>
            <person name="Niebel A."/>
            <person name="Buitink J."/>
            <person name="Frugier F."/>
            <person name="Benhamed M."/>
            <person name="Crespi M."/>
            <person name="Gouzy J."/>
            <person name="Gamas P."/>
        </authorList>
    </citation>
    <scope>NUCLEOTIDE SEQUENCE [LARGE SCALE GENOMIC DNA]</scope>
    <source>
        <strain evidence="10">cv. Jemalong A17</strain>
    </source>
</reference>
<sequence>MYIFDVVSEAEWDEKLVDESYKWVERVVAFQPPMRQWQSAVRDGLLEVGVLPYNGFTYDHIHGTKVGGTIFDHNGHRHTAADLLEYANTNTITLLLHATVHRILFTKSKGGLSSKPIAHGVLYKDARGTEHRAYLNHGTKNEIIVSAGALGSPQLLMLSGIGAAHHLKQHNISVVLHQPFVGQGMSDNPMNSVYVPSPSPVEVSLISVVGITSFGSYIEAASGATFTGSQRDFGMFSPEIGQFSKLPPKQRTPEAIAKAIERMESLDQEAFRGGFILEKILGPISTGHLELRNTDPNENPLVTFNYFQDPRDLERCIQGMNTIEKIIDSKAFSPFKYTNMSVSMLLNMTANSPVNLLPKHTNTSMSLEQFCRDTVMTIWHYHGGCQVGRVVDSDYKVAGVHALRVIDGSTFNHSPGTNPQATVMMLGRYMGVKILRERFADDETT</sequence>
<dbReference type="AlphaFoldDB" id="A0A396HMD4"/>
<feature type="binding site" evidence="6">
    <location>
        <position position="408"/>
    </location>
    <ligand>
        <name>FAD</name>
        <dbReference type="ChEBI" id="CHEBI:57692"/>
    </ligand>
</feature>
<protein>
    <submittedName>
        <fullName evidence="9">Putative glucose-methanol-choline oxidoreductase, long-chain-alcohol oxidase</fullName>
    </submittedName>
</protein>
<comment type="cofactor">
    <cofactor evidence="1 6">
        <name>FAD</name>
        <dbReference type="ChEBI" id="CHEBI:57692"/>
    </cofactor>
</comment>
<dbReference type="PANTHER" id="PTHR45968:SF3">
    <property type="entry name" value="OS04G0573100 PROTEIN"/>
    <property type="match status" value="1"/>
</dbReference>
<feature type="binding site" evidence="6">
    <location>
        <begin position="419"/>
        <end position="420"/>
    </location>
    <ligand>
        <name>FAD</name>
        <dbReference type="ChEBI" id="CHEBI:57692"/>
    </ligand>
</feature>
<evidence type="ECO:0000256" key="2">
    <source>
        <dbReference type="ARBA" id="ARBA00010790"/>
    </source>
</evidence>
<dbReference type="GO" id="GO:0016614">
    <property type="term" value="F:oxidoreductase activity, acting on CH-OH group of donors"/>
    <property type="evidence" value="ECO:0007669"/>
    <property type="project" value="InterPro"/>
</dbReference>
<evidence type="ECO:0000256" key="6">
    <source>
        <dbReference type="PIRSR" id="PIRSR000137-2"/>
    </source>
</evidence>
<dbReference type="InterPro" id="IPR012132">
    <property type="entry name" value="GMC_OxRdtase"/>
</dbReference>
<evidence type="ECO:0000256" key="4">
    <source>
        <dbReference type="ARBA" id="ARBA00022729"/>
    </source>
</evidence>
<dbReference type="Pfam" id="PF05199">
    <property type="entry name" value="GMC_oxred_C"/>
    <property type="match status" value="1"/>
</dbReference>
<comment type="caution">
    <text evidence="9">The sequence shown here is derived from an EMBL/GenBank/DDBJ whole genome shotgun (WGS) entry which is preliminary data.</text>
</comment>
<dbReference type="SUPFAM" id="SSF51905">
    <property type="entry name" value="FAD/NAD(P)-binding domain"/>
    <property type="match status" value="1"/>
</dbReference>
<dbReference type="EMBL" id="PSQE01000005">
    <property type="protein sequence ID" value="RHN53651.1"/>
    <property type="molecule type" value="Genomic_DNA"/>
</dbReference>
<keyword evidence="5 6" id="KW-0274">FAD</keyword>
<evidence type="ECO:0000256" key="1">
    <source>
        <dbReference type="ARBA" id="ARBA00001974"/>
    </source>
</evidence>
<evidence type="ECO:0000256" key="5">
    <source>
        <dbReference type="ARBA" id="ARBA00022827"/>
    </source>
</evidence>
<dbReference type="Proteomes" id="UP000265566">
    <property type="component" value="Chromosome 5"/>
</dbReference>
<dbReference type="InterPro" id="IPR051871">
    <property type="entry name" value="GMC_Oxidoreductase-Related"/>
</dbReference>
<organism evidence="9 10">
    <name type="scientific">Medicago truncatula</name>
    <name type="common">Barrel medic</name>
    <name type="synonym">Medicago tribuloides</name>
    <dbReference type="NCBI Taxonomy" id="3880"/>
    <lineage>
        <taxon>Eukaryota</taxon>
        <taxon>Viridiplantae</taxon>
        <taxon>Streptophyta</taxon>
        <taxon>Embryophyta</taxon>
        <taxon>Tracheophyta</taxon>
        <taxon>Spermatophyta</taxon>
        <taxon>Magnoliopsida</taxon>
        <taxon>eudicotyledons</taxon>
        <taxon>Gunneridae</taxon>
        <taxon>Pentapetalae</taxon>
        <taxon>rosids</taxon>
        <taxon>fabids</taxon>
        <taxon>Fabales</taxon>
        <taxon>Fabaceae</taxon>
        <taxon>Papilionoideae</taxon>
        <taxon>50 kb inversion clade</taxon>
        <taxon>NPAAA clade</taxon>
        <taxon>Hologalegina</taxon>
        <taxon>IRL clade</taxon>
        <taxon>Trifolieae</taxon>
        <taxon>Medicago</taxon>
    </lineage>
</organism>
<dbReference type="Gramene" id="rna28580">
    <property type="protein sequence ID" value="RHN53651.1"/>
    <property type="gene ID" value="gene28580"/>
</dbReference>
<dbReference type="PROSITE" id="PS00624">
    <property type="entry name" value="GMC_OXRED_2"/>
    <property type="match status" value="1"/>
</dbReference>
<evidence type="ECO:0000313" key="10">
    <source>
        <dbReference type="Proteomes" id="UP000265566"/>
    </source>
</evidence>
<dbReference type="Pfam" id="PF00732">
    <property type="entry name" value="GMC_oxred_N"/>
    <property type="match status" value="1"/>
</dbReference>
<dbReference type="SUPFAM" id="SSF54373">
    <property type="entry name" value="FAD-linked reductases, C-terminal domain"/>
    <property type="match status" value="1"/>
</dbReference>
<evidence type="ECO:0000256" key="3">
    <source>
        <dbReference type="ARBA" id="ARBA00022630"/>
    </source>
</evidence>
<name>A0A396HMD4_MEDTR</name>
<dbReference type="PIRSF" id="PIRSF000137">
    <property type="entry name" value="Alcohol_oxidase"/>
    <property type="match status" value="1"/>
</dbReference>
<evidence type="ECO:0000256" key="7">
    <source>
        <dbReference type="PIRSR" id="PIRSR000137-3"/>
    </source>
</evidence>
<feature type="binding site" evidence="6">
    <location>
        <position position="100"/>
    </location>
    <ligand>
        <name>FAD</name>
        <dbReference type="ChEBI" id="CHEBI:57692"/>
    </ligand>
</feature>
<feature type="disulfide bond" evidence="7">
    <location>
        <begin position="316"/>
        <end position="371"/>
    </location>
</feature>
<dbReference type="PANTHER" id="PTHR45968">
    <property type="entry name" value="OSJNBA0019K04.7 PROTEIN"/>
    <property type="match status" value="1"/>
</dbReference>
<keyword evidence="7" id="KW-1015">Disulfide bond</keyword>
<gene>
    <name evidence="9" type="ORF">MtrunA17_Chr5g0398141</name>
</gene>
<dbReference type="InterPro" id="IPR036188">
    <property type="entry name" value="FAD/NAD-bd_sf"/>
</dbReference>
<feature type="domain" description="Glucose-methanol-choline oxidoreductase N-terminal" evidence="8">
    <location>
        <begin position="148"/>
        <end position="162"/>
    </location>
</feature>
<dbReference type="InterPro" id="IPR007867">
    <property type="entry name" value="GMC_OxRtase_C"/>
</dbReference>
<accession>A0A396HMD4</accession>
<proteinExistence type="inferred from homology"/>
<dbReference type="InterPro" id="IPR000172">
    <property type="entry name" value="GMC_OxRdtase_N"/>
</dbReference>
<feature type="binding site" evidence="6">
    <location>
        <begin position="379"/>
        <end position="380"/>
    </location>
    <ligand>
        <name>FAD</name>
        <dbReference type="ChEBI" id="CHEBI:57692"/>
    </ligand>
</feature>
<comment type="similarity">
    <text evidence="2">Belongs to the GMC oxidoreductase family.</text>
</comment>
<dbReference type="GO" id="GO:0050660">
    <property type="term" value="F:flavin adenine dinucleotide binding"/>
    <property type="evidence" value="ECO:0007669"/>
    <property type="project" value="InterPro"/>
</dbReference>
<evidence type="ECO:0000313" key="9">
    <source>
        <dbReference type="EMBL" id="RHN53651.1"/>
    </source>
</evidence>
<keyword evidence="4" id="KW-0732">Signal</keyword>
<dbReference type="Gene3D" id="3.30.410.40">
    <property type="match status" value="2"/>
</dbReference>
<keyword evidence="3" id="KW-0285">Flavoprotein</keyword>
<evidence type="ECO:0000259" key="8">
    <source>
        <dbReference type="PROSITE" id="PS00624"/>
    </source>
</evidence>